<feature type="compositionally biased region" description="Basic and acidic residues" evidence="1">
    <location>
        <begin position="184"/>
        <end position="194"/>
    </location>
</feature>
<feature type="region of interest" description="Disordered" evidence="1">
    <location>
        <begin position="177"/>
        <end position="242"/>
    </location>
</feature>
<keyword evidence="3" id="KW-1185">Reference proteome</keyword>
<dbReference type="AlphaFoldDB" id="A0A1Y2MCL6"/>
<gene>
    <name evidence="2" type="ORF">B5807_01857</name>
</gene>
<name>A0A1Y2MCL6_EPING</name>
<proteinExistence type="predicted"/>
<dbReference type="Proteomes" id="UP000193240">
    <property type="component" value="Unassembled WGS sequence"/>
</dbReference>
<protein>
    <submittedName>
        <fullName evidence="2">Uncharacterized protein</fullName>
    </submittedName>
</protein>
<dbReference type="STRING" id="105696.A0A1Y2MCL6"/>
<reference evidence="2 3" key="1">
    <citation type="journal article" date="2017" name="Genome Announc.">
        <title>Genome sequence of the saprophytic ascomycete Epicoccum nigrum ICMP 19927 strain isolated from New Zealand.</title>
        <authorList>
            <person name="Fokin M."/>
            <person name="Fleetwood D."/>
            <person name="Weir B.S."/>
            <person name="Villas-Boas S.G."/>
        </authorList>
    </citation>
    <scope>NUCLEOTIDE SEQUENCE [LARGE SCALE GENOMIC DNA]</scope>
    <source>
        <strain evidence="2 3">ICMP 19927</strain>
    </source>
</reference>
<accession>A0A1Y2MCL6</accession>
<evidence type="ECO:0000256" key="1">
    <source>
        <dbReference type="SAM" id="MobiDB-lite"/>
    </source>
</evidence>
<sequence>MSRHIIPSTQDDLLIVPNFFLEVKGPDGSAAVARRQACYDGALGARGMHELQAYGQSAPAYDNNGYTVTSTYHDGTLKMYTSHIEPPRTAGGRPETYMNQINTYGMTGSANAFRAGAAAYRNARDYAKTERDRAILQANERLAQPQAGTAADEENASPALSFVTVLDTEETYTLTQDSATSFDEDGHAARRCQESDSSLDELADYALPAKRPARRSKRQESQRKRRNADSHSSYDRTRSGGA</sequence>
<evidence type="ECO:0000313" key="3">
    <source>
        <dbReference type="Proteomes" id="UP000193240"/>
    </source>
</evidence>
<dbReference type="InParanoid" id="A0A1Y2MCL6"/>
<organism evidence="2 3">
    <name type="scientific">Epicoccum nigrum</name>
    <name type="common">Soil fungus</name>
    <name type="synonym">Epicoccum purpurascens</name>
    <dbReference type="NCBI Taxonomy" id="105696"/>
    <lineage>
        <taxon>Eukaryota</taxon>
        <taxon>Fungi</taxon>
        <taxon>Dikarya</taxon>
        <taxon>Ascomycota</taxon>
        <taxon>Pezizomycotina</taxon>
        <taxon>Dothideomycetes</taxon>
        <taxon>Pleosporomycetidae</taxon>
        <taxon>Pleosporales</taxon>
        <taxon>Pleosporineae</taxon>
        <taxon>Didymellaceae</taxon>
        <taxon>Epicoccum</taxon>
    </lineage>
</organism>
<feature type="compositionally biased region" description="Basic and acidic residues" evidence="1">
    <location>
        <begin position="218"/>
        <end position="242"/>
    </location>
</feature>
<dbReference type="EMBL" id="KZ107839">
    <property type="protein sequence ID" value="OSS53227.1"/>
    <property type="molecule type" value="Genomic_DNA"/>
</dbReference>
<evidence type="ECO:0000313" key="2">
    <source>
        <dbReference type="EMBL" id="OSS53227.1"/>
    </source>
</evidence>